<keyword evidence="8 12" id="KW-1133">Transmembrane helix</keyword>
<evidence type="ECO:0000256" key="8">
    <source>
        <dbReference type="ARBA" id="ARBA00022989"/>
    </source>
</evidence>
<feature type="domain" description="Protein kinase" evidence="13">
    <location>
        <begin position="313"/>
        <end position="361"/>
    </location>
</feature>
<evidence type="ECO:0000256" key="6">
    <source>
        <dbReference type="ARBA" id="ARBA00022741"/>
    </source>
</evidence>
<dbReference type="Gene3D" id="2.60.120.430">
    <property type="entry name" value="Galactose-binding lectin"/>
    <property type="match status" value="1"/>
</dbReference>
<evidence type="ECO:0000256" key="4">
    <source>
        <dbReference type="ARBA" id="ARBA00022692"/>
    </source>
</evidence>
<name>A0AA88EN10_FICCA</name>
<dbReference type="InterPro" id="IPR011009">
    <property type="entry name" value="Kinase-like_dom_sf"/>
</dbReference>
<evidence type="ECO:0000256" key="10">
    <source>
        <dbReference type="ARBA" id="ARBA00023180"/>
    </source>
</evidence>
<gene>
    <name evidence="14" type="ORF">TIFTF001_056574</name>
</gene>
<evidence type="ECO:0000313" key="14">
    <source>
        <dbReference type="EMBL" id="GMN75166.1"/>
    </source>
</evidence>
<evidence type="ECO:0000256" key="12">
    <source>
        <dbReference type="SAM" id="Phobius"/>
    </source>
</evidence>
<organism evidence="14 15">
    <name type="scientific">Ficus carica</name>
    <name type="common">Common fig</name>
    <dbReference type="NCBI Taxonomy" id="3494"/>
    <lineage>
        <taxon>Eukaryota</taxon>
        <taxon>Viridiplantae</taxon>
        <taxon>Streptophyta</taxon>
        <taxon>Embryophyta</taxon>
        <taxon>Tracheophyta</taxon>
        <taxon>Spermatophyta</taxon>
        <taxon>Magnoliopsida</taxon>
        <taxon>eudicotyledons</taxon>
        <taxon>Gunneridae</taxon>
        <taxon>Pentapetalae</taxon>
        <taxon>rosids</taxon>
        <taxon>fabids</taxon>
        <taxon>Rosales</taxon>
        <taxon>Moraceae</taxon>
        <taxon>Ficeae</taxon>
        <taxon>Ficus</taxon>
    </lineage>
</organism>
<dbReference type="PROSITE" id="PS00107">
    <property type="entry name" value="PROTEIN_KINASE_ATP"/>
    <property type="match status" value="1"/>
</dbReference>
<dbReference type="Pfam" id="PF12819">
    <property type="entry name" value="Malectin_like"/>
    <property type="match status" value="1"/>
</dbReference>
<feature type="binding site" evidence="11">
    <location>
        <position position="342"/>
    </location>
    <ligand>
        <name>ATP</name>
        <dbReference type="ChEBI" id="CHEBI:30616"/>
    </ligand>
</feature>
<feature type="non-terminal residue" evidence="14">
    <location>
        <position position="361"/>
    </location>
</feature>
<dbReference type="InterPro" id="IPR017441">
    <property type="entry name" value="Protein_kinase_ATP_BS"/>
</dbReference>
<dbReference type="GO" id="GO:0004674">
    <property type="term" value="F:protein serine/threonine kinase activity"/>
    <property type="evidence" value="ECO:0007669"/>
    <property type="project" value="UniProtKB-KW"/>
</dbReference>
<keyword evidence="2" id="KW-0418">Kinase</keyword>
<dbReference type="AlphaFoldDB" id="A0AA88EN10"/>
<accession>A0AA88EN10</accession>
<dbReference type="GO" id="GO:0005524">
    <property type="term" value="F:ATP binding"/>
    <property type="evidence" value="ECO:0007669"/>
    <property type="project" value="UniProtKB-UniRule"/>
</dbReference>
<keyword evidence="10" id="KW-0325">Glycoprotein</keyword>
<keyword evidence="9 12" id="KW-0472">Membrane</keyword>
<dbReference type="PROSITE" id="PS50011">
    <property type="entry name" value="PROTEIN_KINASE_DOM"/>
    <property type="match status" value="1"/>
</dbReference>
<evidence type="ECO:0000256" key="9">
    <source>
        <dbReference type="ARBA" id="ARBA00023136"/>
    </source>
</evidence>
<evidence type="ECO:0000256" key="7">
    <source>
        <dbReference type="ARBA" id="ARBA00022840"/>
    </source>
</evidence>
<keyword evidence="6 11" id="KW-0547">Nucleotide-binding</keyword>
<proteinExistence type="predicted"/>
<evidence type="ECO:0000256" key="11">
    <source>
        <dbReference type="PROSITE-ProRule" id="PRU10141"/>
    </source>
</evidence>
<keyword evidence="7 11" id="KW-0067">ATP-binding</keyword>
<feature type="transmembrane region" description="Helical" evidence="12">
    <location>
        <begin position="252"/>
        <end position="274"/>
    </location>
</feature>
<evidence type="ECO:0000259" key="13">
    <source>
        <dbReference type="PROSITE" id="PS50011"/>
    </source>
</evidence>
<sequence>MPSNLYYSEAEGNEIHIVAENGTALETMYRINIGGRAISPVGDTGMFRQWDMEDDYLTEAGISVLPVLITSTDLKFRDNISSYAAPADIYKTARSMGNSPNISLIRSYNLTWEFPVDSGFSYLLRLHFCEIEPPISKIGDRVFPVFIANETAEHNFDVVLYSGGQYKPFYRDYVVLMFGERGQKKINISVALQANPVDANSVYADAILNGLEIFKLSDTTGNLAGPNPDRIPKVVFNTSPSPEKENSNRTTIIEVVSCVPSGLILLCIIGVFIIRQRKKLKESVSSNSQGTPLPTEICGYFSLAEIRAATNNFDDNFIIGVGGFGDVYKAHLNGGATTVAVKRLKSQSSQGAHEFTTEIEM</sequence>
<dbReference type="SUPFAM" id="SSF56112">
    <property type="entry name" value="Protein kinase-like (PK-like)"/>
    <property type="match status" value="1"/>
</dbReference>
<dbReference type="PANTHER" id="PTHR34590:SF15">
    <property type="entry name" value="PROTEIN KINASE DOMAIN-CONTAINING PROTEIN"/>
    <property type="match status" value="1"/>
</dbReference>
<keyword evidence="4 12" id="KW-0812">Transmembrane</keyword>
<dbReference type="Gene3D" id="3.30.200.20">
    <property type="entry name" value="Phosphorylase Kinase, domain 1"/>
    <property type="match status" value="1"/>
</dbReference>
<dbReference type="InterPro" id="IPR024788">
    <property type="entry name" value="Malectin-like_Carb-bd_dom"/>
</dbReference>
<dbReference type="Proteomes" id="UP001187192">
    <property type="component" value="Unassembled WGS sequence"/>
</dbReference>
<protein>
    <recommendedName>
        <fullName evidence="13">Protein kinase domain-containing protein</fullName>
    </recommendedName>
</protein>
<dbReference type="EMBL" id="BTGU01021265">
    <property type="protein sequence ID" value="GMN75166.1"/>
    <property type="molecule type" value="Genomic_DNA"/>
</dbReference>
<keyword evidence="3" id="KW-0808">Transferase</keyword>
<evidence type="ECO:0000256" key="1">
    <source>
        <dbReference type="ARBA" id="ARBA00004479"/>
    </source>
</evidence>
<evidence type="ECO:0000256" key="2">
    <source>
        <dbReference type="ARBA" id="ARBA00022527"/>
    </source>
</evidence>
<keyword evidence="2" id="KW-0723">Serine/threonine-protein kinase</keyword>
<dbReference type="InterPro" id="IPR000719">
    <property type="entry name" value="Prot_kinase_dom"/>
</dbReference>
<reference evidence="14" key="1">
    <citation type="submission" date="2023-07" db="EMBL/GenBank/DDBJ databases">
        <title>draft genome sequence of fig (Ficus carica).</title>
        <authorList>
            <person name="Takahashi T."/>
            <person name="Nishimura K."/>
        </authorList>
    </citation>
    <scope>NUCLEOTIDE SEQUENCE</scope>
</reference>
<dbReference type="PANTHER" id="PTHR34590">
    <property type="entry name" value="OS03G0124300 PROTEIN-RELATED"/>
    <property type="match status" value="1"/>
</dbReference>
<dbReference type="FunFam" id="2.60.120.430:FF:000007">
    <property type="entry name" value="FERONIA receptor-like kinase"/>
    <property type="match status" value="1"/>
</dbReference>
<keyword evidence="5" id="KW-0732">Signal</keyword>
<evidence type="ECO:0000313" key="15">
    <source>
        <dbReference type="Proteomes" id="UP001187192"/>
    </source>
</evidence>
<dbReference type="GO" id="GO:0016020">
    <property type="term" value="C:membrane"/>
    <property type="evidence" value="ECO:0007669"/>
    <property type="project" value="UniProtKB-SubCell"/>
</dbReference>
<evidence type="ECO:0000256" key="5">
    <source>
        <dbReference type="ARBA" id="ARBA00022729"/>
    </source>
</evidence>
<keyword evidence="15" id="KW-1185">Reference proteome</keyword>
<comment type="caution">
    <text evidence="14">The sequence shown here is derived from an EMBL/GenBank/DDBJ whole genome shotgun (WGS) entry which is preliminary data.</text>
</comment>
<dbReference type="GO" id="GO:0004714">
    <property type="term" value="F:transmembrane receptor protein tyrosine kinase activity"/>
    <property type="evidence" value="ECO:0007669"/>
    <property type="project" value="InterPro"/>
</dbReference>
<dbReference type="InterPro" id="IPR045272">
    <property type="entry name" value="ANXUR1/2-like"/>
</dbReference>
<evidence type="ECO:0000256" key="3">
    <source>
        <dbReference type="ARBA" id="ARBA00022679"/>
    </source>
</evidence>
<comment type="subcellular location">
    <subcellularLocation>
        <location evidence="1">Membrane</location>
        <topology evidence="1">Single-pass type I membrane protein</topology>
    </subcellularLocation>
</comment>